<feature type="compositionally biased region" description="Basic and acidic residues" evidence="3">
    <location>
        <begin position="417"/>
        <end position="441"/>
    </location>
</feature>
<evidence type="ECO:0000256" key="2">
    <source>
        <dbReference type="SAM" id="Coils"/>
    </source>
</evidence>
<feature type="region of interest" description="Disordered" evidence="3">
    <location>
        <begin position="513"/>
        <end position="595"/>
    </location>
</feature>
<dbReference type="Pfam" id="PF25449">
    <property type="entry name" value="CCDC174_GRSR"/>
    <property type="match status" value="1"/>
</dbReference>
<dbReference type="InterPro" id="IPR025066">
    <property type="entry name" value="CCDC174-like"/>
</dbReference>
<dbReference type="STRING" id="46731.A0A3M6ULG8"/>
<feature type="compositionally biased region" description="Polar residues" evidence="3">
    <location>
        <begin position="573"/>
        <end position="587"/>
    </location>
</feature>
<evidence type="ECO:0000313" key="6">
    <source>
        <dbReference type="Proteomes" id="UP000275408"/>
    </source>
</evidence>
<keyword evidence="6" id="KW-1185">Reference proteome</keyword>
<evidence type="ECO:0000256" key="3">
    <source>
        <dbReference type="SAM" id="MobiDB-lite"/>
    </source>
</evidence>
<dbReference type="PANTHER" id="PTHR15885:SF1">
    <property type="entry name" value="COILED-COIL DOMAIN-CONTAINING PROTEIN 174"/>
    <property type="match status" value="1"/>
</dbReference>
<evidence type="ECO:0000313" key="5">
    <source>
        <dbReference type="EMBL" id="RMX54517.1"/>
    </source>
</evidence>
<proteinExistence type="predicted"/>
<organism evidence="5 6">
    <name type="scientific">Pocillopora damicornis</name>
    <name type="common">Cauliflower coral</name>
    <name type="synonym">Millepora damicornis</name>
    <dbReference type="NCBI Taxonomy" id="46731"/>
    <lineage>
        <taxon>Eukaryota</taxon>
        <taxon>Metazoa</taxon>
        <taxon>Cnidaria</taxon>
        <taxon>Anthozoa</taxon>
        <taxon>Hexacorallia</taxon>
        <taxon>Scleractinia</taxon>
        <taxon>Astrocoeniina</taxon>
        <taxon>Pocilloporidae</taxon>
        <taxon>Pocillopora</taxon>
    </lineage>
</organism>
<feature type="domain" description="CCDC174 alpha/beta GRSR" evidence="4">
    <location>
        <begin position="150"/>
        <end position="178"/>
    </location>
</feature>
<feature type="compositionally biased region" description="Basic and acidic residues" evidence="3">
    <location>
        <begin position="124"/>
        <end position="133"/>
    </location>
</feature>
<accession>A0A3M6ULG8</accession>
<dbReference type="GO" id="GO:0005634">
    <property type="term" value="C:nucleus"/>
    <property type="evidence" value="ECO:0007669"/>
    <property type="project" value="TreeGrafter"/>
</dbReference>
<sequence>MAAKRVFDVNEASIVDLKAELARKESQFKREKLGGEKILNRQPKKPPVWAKVKKETKVTNSGSVPSKQDELSLEEQQALQKSRQALEAKAALYEKMARGEIEDEGDDEEGGRFLVDFHRKIYSKDEEHHQDSDELKDEDIPPPSGPEDEWVDYVDSLGRERRCLQKDLKHLQEMDKEMNAPKGPPTLLSEDMRRELARQEWEKEEEEAMNKPIGPVHYQDIRFDEIRNHGVGYYQFSTNEEERQEQMKTLDKLRDQTMEQRVRTQKLKDKRKAAMDARLAKVRERKLKKLKASGEPSEESVETNGQLQRNEKEQKDSEDTRETTTSEQNVEEGSLEKEEEHVDMPRRPLKKEDLPEWARHKIKQWDQPRSSPRTDPRLERDQEFAPPSFYYEETNTTQSSKNTRKESKKLINQQKEINSERYRANETREISHYEEQKEFKPLEQQQQLQPPIQTQPVASYSPDIPRLPPPPQEFVHPPWSGYQWRPPPNILPPPLPLVNQIPWQPNFPYNVPPPPIPWQPNVTPWQPYQAPSTLGASPVSSTHVTQGSNPSNPSRANVSLSAKDTSDEKTTMPAENTETMNDPNQVQLRDRTIPSTEELAGFVARCRSST</sequence>
<dbReference type="Proteomes" id="UP000275408">
    <property type="component" value="Unassembled WGS sequence"/>
</dbReference>
<dbReference type="PANTHER" id="PTHR15885">
    <property type="entry name" value="COILED-COIL DOMAIN-CONTAINING PROTEIN 174"/>
    <property type="match status" value="1"/>
</dbReference>
<feature type="region of interest" description="Disordered" evidence="3">
    <location>
        <begin position="124"/>
        <end position="151"/>
    </location>
</feature>
<dbReference type="OMA" id="GFYQFAK"/>
<protein>
    <recommendedName>
        <fullName evidence="4">CCDC174 alpha/beta GRSR domain-containing protein</fullName>
    </recommendedName>
</protein>
<dbReference type="AlphaFoldDB" id="A0A3M6ULG8"/>
<feature type="region of interest" description="Disordered" evidence="3">
    <location>
        <begin position="237"/>
        <end position="480"/>
    </location>
</feature>
<keyword evidence="1 2" id="KW-0175">Coiled coil</keyword>
<evidence type="ECO:0000259" key="4">
    <source>
        <dbReference type="Pfam" id="PF25449"/>
    </source>
</evidence>
<comment type="caution">
    <text evidence="5">The sequence shown here is derived from an EMBL/GenBank/DDBJ whole genome shotgun (WGS) entry which is preliminary data.</text>
</comment>
<feature type="compositionally biased region" description="Basic and acidic residues" evidence="3">
    <location>
        <begin position="334"/>
        <end position="383"/>
    </location>
</feature>
<feature type="compositionally biased region" description="Polar residues" evidence="3">
    <location>
        <begin position="529"/>
        <end position="563"/>
    </location>
</feature>
<feature type="compositionally biased region" description="Low complexity" evidence="3">
    <location>
        <begin position="442"/>
        <end position="456"/>
    </location>
</feature>
<name>A0A3M6ULG8_POCDA</name>
<evidence type="ECO:0000256" key="1">
    <source>
        <dbReference type="ARBA" id="ARBA00023054"/>
    </source>
</evidence>
<reference evidence="5 6" key="1">
    <citation type="journal article" date="2018" name="Sci. Rep.">
        <title>Comparative analysis of the Pocillopora damicornis genome highlights role of immune system in coral evolution.</title>
        <authorList>
            <person name="Cunning R."/>
            <person name="Bay R.A."/>
            <person name="Gillette P."/>
            <person name="Baker A.C."/>
            <person name="Traylor-Knowles N."/>
        </authorList>
    </citation>
    <scope>NUCLEOTIDE SEQUENCE [LARGE SCALE GENOMIC DNA]</scope>
    <source>
        <strain evidence="5">RSMAS</strain>
        <tissue evidence="5">Whole animal</tissue>
    </source>
</reference>
<dbReference type="OrthoDB" id="333551at2759"/>
<dbReference type="EMBL" id="RCHS01001247">
    <property type="protein sequence ID" value="RMX54517.1"/>
    <property type="molecule type" value="Genomic_DNA"/>
</dbReference>
<feature type="region of interest" description="Disordered" evidence="3">
    <location>
        <begin position="33"/>
        <end position="78"/>
    </location>
</feature>
<dbReference type="Pfam" id="PF13300">
    <property type="entry name" value="DUF4078"/>
    <property type="match status" value="1"/>
</dbReference>
<dbReference type="InterPro" id="IPR057464">
    <property type="entry name" value="CCDC174_GRSR"/>
</dbReference>
<gene>
    <name evidence="5" type="ORF">pdam_00004618</name>
</gene>
<feature type="compositionally biased region" description="Basic and acidic residues" evidence="3">
    <location>
        <begin position="309"/>
        <end position="324"/>
    </location>
</feature>
<feature type="compositionally biased region" description="Basic and acidic residues" evidence="3">
    <location>
        <begin position="272"/>
        <end position="282"/>
    </location>
</feature>
<feature type="coiled-coil region" evidence="2">
    <location>
        <begin position="154"/>
        <end position="209"/>
    </location>
</feature>
<feature type="compositionally biased region" description="Basic and acidic residues" evidence="3">
    <location>
        <begin position="240"/>
        <end position="262"/>
    </location>
</feature>